<reference evidence="4" key="1">
    <citation type="submission" date="2023-11" db="EMBL/GenBank/DDBJ databases">
        <title>Genome assemblies of two species of porcelain crab, Petrolisthes cinctipes and Petrolisthes manimaculis (Anomura: Porcellanidae).</title>
        <authorList>
            <person name="Angst P."/>
        </authorList>
    </citation>
    <scope>NUCLEOTIDE SEQUENCE</scope>
    <source>
        <strain evidence="4">PB745_02</strain>
        <tissue evidence="4">Gill</tissue>
    </source>
</reference>
<feature type="disulfide bond" evidence="2">
    <location>
        <begin position="34"/>
        <end position="52"/>
    </location>
</feature>
<dbReference type="PROSITE" id="PS01209">
    <property type="entry name" value="LDLRA_1"/>
    <property type="match status" value="1"/>
</dbReference>
<keyword evidence="5" id="KW-1185">Reference proteome</keyword>
<dbReference type="AlphaFoldDB" id="A0AAE1TSD0"/>
<dbReference type="PROSITE" id="PS50068">
    <property type="entry name" value="LDLRA_2"/>
    <property type="match status" value="1"/>
</dbReference>
<feature type="chain" id="PRO_5042228909" evidence="3">
    <location>
        <begin position="23"/>
        <end position="82"/>
    </location>
</feature>
<gene>
    <name evidence="4" type="ORF">Pmani_033700</name>
</gene>
<comment type="caution">
    <text evidence="4">The sequence shown here is derived from an EMBL/GenBank/DDBJ whole genome shotgun (WGS) entry which is preliminary data.</text>
</comment>
<keyword evidence="1 2" id="KW-1015">Disulfide bond</keyword>
<evidence type="ECO:0000313" key="4">
    <source>
        <dbReference type="EMBL" id="KAK4293614.1"/>
    </source>
</evidence>
<comment type="caution">
    <text evidence="2">Lacks conserved residue(s) required for the propagation of feature annotation.</text>
</comment>
<keyword evidence="3" id="KW-0732">Signal</keyword>
<dbReference type="InterPro" id="IPR023415">
    <property type="entry name" value="LDLR_class-A_CS"/>
</dbReference>
<sequence length="82" mass="9029">MMWVGSRVVAWAAVCASVGVRAVVGSCTMAEFPCKNKQCISLDRYCDGTKDCDDDSDEPNPCSHCKCSADYAAMTVARWYYK</sequence>
<dbReference type="Pfam" id="PF00057">
    <property type="entry name" value="Ldl_recept_a"/>
    <property type="match status" value="1"/>
</dbReference>
<name>A0AAE1TSD0_9EUCA</name>
<accession>A0AAE1TSD0</accession>
<evidence type="ECO:0000256" key="3">
    <source>
        <dbReference type="SAM" id="SignalP"/>
    </source>
</evidence>
<dbReference type="Gene3D" id="4.10.400.10">
    <property type="entry name" value="Low-density Lipoprotein Receptor"/>
    <property type="match status" value="1"/>
</dbReference>
<dbReference type="SMART" id="SM00192">
    <property type="entry name" value="LDLa"/>
    <property type="match status" value="1"/>
</dbReference>
<evidence type="ECO:0000256" key="1">
    <source>
        <dbReference type="ARBA" id="ARBA00023157"/>
    </source>
</evidence>
<dbReference type="InterPro" id="IPR002172">
    <property type="entry name" value="LDrepeatLR_classA_rpt"/>
</dbReference>
<dbReference type="Proteomes" id="UP001292094">
    <property type="component" value="Unassembled WGS sequence"/>
</dbReference>
<protein>
    <submittedName>
        <fullName evidence="4">Uncharacterized protein</fullName>
    </submittedName>
</protein>
<dbReference type="InterPro" id="IPR036055">
    <property type="entry name" value="LDL_receptor-like_sf"/>
</dbReference>
<feature type="signal peptide" evidence="3">
    <location>
        <begin position="1"/>
        <end position="22"/>
    </location>
</feature>
<evidence type="ECO:0000313" key="5">
    <source>
        <dbReference type="Proteomes" id="UP001292094"/>
    </source>
</evidence>
<organism evidence="4 5">
    <name type="scientific">Petrolisthes manimaculis</name>
    <dbReference type="NCBI Taxonomy" id="1843537"/>
    <lineage>
        <taxon>Eukaryota</taxon>
        <taxon>Metazoa</taxon>
        <taxon>Ecdysozoa</taxon>
        <taxon>Arthropoda</taxon>
        <taxon>Crustacea</taxon>
        <taxon>Multicrustacea</taxon>
        <taxon>Malacostraca</taxon>
        <taxon>Eumalacostraca</taxon>
        <taxon>Eucarida</taxon>
        <taxon>Decapoda</taxon>
        <taxon>Pleocyemata</taxon>
        <taxon>Anomura</taxon>
        <taxon>Galatheoidea</taxon>
        <taxon>Porcellanidae</taxon>
        <taxon>Petrolisthes</taxon>
    </lineage>
</organism>
<feature type="disulfide bond" evidence="2">
    <location>
        <begin position="27"/>
        <end position="39"/>
    </location>
</feature>
<evidence type="ECO:0000256" key="2">
    <source>
        <dbReference type="PROSITE-ProRule" id="PRU00124"/>
    </source>
</evidence>
<dbReference type="EMBL" id="JAWZYT010004507">
    <property type="protein sequence ID" value="KAK4293614.1"/>
    <property type="molecule type" value="Genomic_DNA"/>
</dbReference>
<dbReference type="CDD" id="cd00112">
    <property type="entry name" value="LDLa"/>
    <property type="match status" value="1"/>
</dbReference>
<proteinExistence type="predicted"/>
<dbReference type="SUPFAM" id="SSF57424">
    <property type="entry name" value="LDL receptor-like module"/>
    <property type="match status" value="1"/>
</dbReference>